<dbReference type="EMBL" id="CP018632">
    <property type="protein sequence ID" value="ASJ72967.1"/>
    <property type="molecule type" value="Genomic_DNA"/>
</dbReference>
<dbReference type="Proteomes" id="UP000250079">
    <property type="component" value="Chromosome"/>
</dbReference>
<accession>A0A2Z2NYW4</accession>
<evidence type="ECO:0000313" key="2">
    <source>
        <dbReference type="Proteomes" id="UP000250079"/>
    </source>
</evidence>
<dbReference type="AlphaFoldDB" id="A0A2Z2NYW4"/>
<name>A0A2Z2NYW4_9GAMM</name>
<dbReference type="KEGG" id="gai:IMCC3135_14410"/>
<evidence type="ECO:0000313" key="1">
    <source>
        <dbReference type="EMBL" id="ASJ72967.1"/>
    </source>
</evidence>
<keyword evidence="2" id="KW-1185">Reference proteome</keyword>
<reference evidence="1 2" key="1">
    <citation type="submission" date="2016-12" db="EMBL/GenBank/DDBJ databases">
        <authorList>
            <person name="Song W.-J."/>
            <person name="Kurnit D.M."/>
        </authorList>
    </citation>
    <scope>NUCLEOTIDE SEQUENCE [LARGE SCALE GENOMIC DNA]</scope>
    <source>
        <strain evidence="1 2">IMCC3135</strain>
    </source>
</reference>
<organism evidence="1 2">
    <name type="scientific">Granulosicoccus antarcticus IMCC3135</name>
    <dbReference type="NCBI Taxonomy" id="1192854"/>
    <lineage>
        <taxon>Bacteria</taxon>
        <taxon>Pseudomonadati</taxon>
        <taxon>Pseudomonadota</taxon>
        <taxon>Gammaproteobacteria</taxon>
        <taxon>Chromatiales</taxon>
        <taxon>Granulosicoccaceae</taxon>
        <taxon>Granulosicoccus</taxon>
    </lineage>
</organism>
<sequence>MKRTFDFVGLNTVISEAFKPLHQVTPALAHKAGTDAGTKGTTPSNCHHSYFAEEALETEWYRGYRSAKQRVAEES</sequence>
<dbReference type="RefSeq" id="WP_088918227.1">
    <property type="nucleotide sequence ID" value="NZ_CP018632.1"/>
</dbReference>
<proteinExistence type="predicted"/>
<gene>
    <name evidence="1" type="ORF">IMCC3135_14410</name>
</gene>
<protein>
    <submittedName>
        <fullName evidence="1">Uncharacterized protein</fullName>
    </submittedName>
</protein>